<evidence type="ECO:0000256" key="7">
    <source>
        <dbReference type="ARBA" id="ARBA00023136"/>
    </source>
</evidence>
<sequence length="1075" mass="118825">MTHLPFCLSAILLCTITGAVSDYCSETAQYLDAIVSPNLKTTKILRVPPAVSMSECISACCDFTDCDLAWMFEGHCYIINCQHRDECEPKMTSAVESYLSFVQRSPAQKSSLQDAYHKGRGRSMGKQRDSLPTEGTINLQDLYGEDLTLDGSIAKNSIRDYKAIPATFGNSESSSKGQGPMQGSQPWPLWDFKYEADVSSVKASGVGVEEEDAGIQSRAPLNVSFPVNESQQEEWSDETKQEVNNVMKLVPLERVSKGKLLQKFNENRTSVQEEDAFPSNSSHVETLTTTLNPETSSFASEHQQKSGEGIQIITPSVESSHASQRPATETLTITTQRVKELVVSAGSNIVITQPKNSVELNTFVVPAPSAESPYSYQWNLVSHPVDFEGVMEGKDSPTLKLSQLSDGLYVFRVCVSGEGAYGESFINVTVKPAPRINQAPVAIASPWIQEVSLPTTSTFIDGSQSTDDDRIVSYRWEEIKGPLREQKASANTAILHLSNLVTGNYTFRLTVLDSDGIENSTTAMVIVSRPVDYPPIANAGPNQAITLPCNSITLNGNQSNDDYQIVNYEWSLSPNSKGKVVEMQGVRTPYLQLSAMQEGDYTFQLTVTDSAGQQSSTEVTVIVQPEKNSPPIAIVGPDKELISPVESTTLDGQGSTDDQGIISYHWEKISGPDVKVEDNDNAVATVIGLHVGTYQFRLTVTDQQGLSSSKTVAVTIKEETNNRPVANAGGNHFLAFPNNSITLDGSNSTDDQDIVSYLWTRDGQSPAAGEVIHYSDHEARLQLTNLVEGKYIFHLKVTDANGESDTDSTTVEVRPDPRKNDLVELVLQVGVSSLTEQQKDTLVRQLAVLLGVLDTDINVQKIQAHSDSSTLLTFYVQDGQPYRVSKGVDVARSLQKQLMREKVDFLLFKTLRIDTAVCFLKCSGHGHCDPFTKRCVCYAFWMENLIQRYFDDGESNCDWSVLYVILSVFLMIIIIGGICWTCICCCKRKRTKVRKKNKYTILDNMDDQEQMALRPKYGVKHKSTEHNSSLMISESEFDSDQNTLFSRETIEENHKVVVNGSLKNGVSFNYHPQNR</sequence>
<comment type="caution">
    <text evidence="14">The sequence shown here is derived from an EMBL/GenBank/DDBJ whole genome shotgun (WGS) entry which is preliminary data.</text>
</comment>
<dbReference type="FunFam" id="2.60.40.10:FF:000258">
    <property type="entry name" value="Dyslexia-associated protein KIAA0319 homolog"/>
    <property type="match status" value="1"/>
</dbReference>
<dbReference type="Pfam" id="PF23620">
    <property type="entry name" value="KIAA0319"/>
    <property type="match status" value="1"/>
</dbReference>
<keyword evidence="6 10" id="KW-1133">Transmembrane helix</keyword>
<name>A0A401SEV7_CHIPU</name>
<dbReference type="InterPro" id="IPR013783">
    <property type="entry name" value="Ig-like_fold"/>
</dbReference>
<dbReference type="InterPro" id="IPR011106">
    <property type="entry name" value="MANSC_N"/>
</dbReference>
<dbReference type="PANTHER" id="PTHR46182">
    <property type="entry name" value="FI19480P1"/>
    <property type="match status" value="1"/>
</dbReference>
<proteinExistence type="predicted"/>
<dbReference type="Pfam" id="PF22352">
    <property type="entry name" value="K319L-like_PKD"/>
    <property type="match status" value="5"/>
</dbReference>
<keyword evidence="15" id="KW-1185">Reference proteome</keyword>
<dbReference type="Proteomes" id="UP000287033">
    <property type="component" value="Unassembled WGS sequence"/>
</dbReference>
<dbReference type="SMART" id="SM00089">
    <property type="entry name" value="PKD"/>
    <property type="match status" value="5"/>
</dbReference>
<keyword evidence="3 10" id="KW-0812">Transmembrane</keyword>
<comment type="subcellular location">
    <subcellularLocation>
        <location evidence="1">Cell membrane</location>
    </subcellularLocation>
</comment>
<dbReference type="GO" id="GO:0031410">
    <property type="term" value="C:cytoplasmic vesicle"/>
    <property type="evidence" value="ECO:0007669"/>
    <property type="project" value="TreeGrafter"/>
</dbReference>
<dbReference type="InterPro" id="IPR013980">
    <property type="entry name" value="MANSC_dom"/>
</dbReference>
<dbReference type="InterPro" id="IPR022409">
    <property type="entry name" value="PKD/Chitinase_dom"/>
</dbReference>
<dbReference type="AlphaFoldDB" id="A0A401SEV7"/>
<keyword evidence="2" id="KW-1003">Cell membrane</keyword>
<dbReference type="CDD" id="cd00146">
    <property type="entry name" value="PKD"/>
    <property type="match status" value="4"/>
</dbReference>
<evidence type="ECO:0000313" key="14">
    <source>
        <dbReference type="EMBL" id="GCC28962.1"/>
    </source>
</evidence>
<evidence type="ECO:0000256" key="4">
    <source>
        <dbReference type="ARBA" id="ARBA00022729"/>
    </source>
</evidence>
<dbReference type="SUPFAM" id="SSF49299">
    <property type="entry name" value="PKD domain"/>
    <property type="match status" value="4"/>
</dbReference>
<evidence type="ECO:0000256" key="6">
    <source>
        <dbReference type="ARBA" id="ARBA00022989"/>
    </source>
</evidence>
<gene>
    <name evidence="14" type="ORF">chiPu_0007397</name>
</gene>
<dbReference type="InterPro" id="IPR000601">
    <property type="entry name" value="PKD_dom"/>
</dbReference>
<evidence type="ECO:0000313" key="15">
    <source>
        <dbReference type="Proteomes" id="UP000287033"/>
    </source>
</evidence>
<dbReference type="OrthoDB" id="536372at2759"/>
<evidence type="ECO:0000256" key="5">
    <source>
        <dbReference type="ARBA" id="ARBA00022737"/>
    </source>
</evidence>
<dbReference type="InterPro" id="IPR029865">
    <property type="entry name" value="KIAA0319-like"/>
</dbReference>
<feature type="chain" id="PRO_5019117616" description="MANSC domain-containing protein" evidence="11">
    <location>
        <begin position="22"/>
        <end position="1075"/>
    </location>
</feature>
<keyword evidence="7 10" id="KW-0472">Membrane</keyword>
<dbReference type="FunFam" id="2.60.40.10:FF:000257">
    <property type="entry name" value="Dyslexia-associated protein KIAA0319-like"/>
    <property type="match status" value="1"/>
</dbReference>
<evidence type="ECO:0000256" key="9">
    <source>
        <dbReference type="SAM" id="MobiDB-lite"/>
    </source>
</evidence>
<dbReference type="SMART" id="SM00765">
    <property type="entry name" value="MANEC"/>
    <property type="match status" value="1"/>
</dbReference>
<evidence type="ECO:0000256" key="10">
    <source>
        <dbReference type="SAM" id="Phobius"/>
    </source>
</evidence>
<dbReference type="Pfam" id="PF23597">
    <property type="entry name" value="KIAA0319_N"/>
    <property type="match status" value="1"/>
</dbReference>
<dbReference type="PROSITE" id="PS50986">
    <property type="entry name" value="MANSC"/>
    <property type="match status" value="1"/>
</dbReference>
<evidence type="ECO:0000256" key="3">
    <source>
        <dbReference type="ARBA" id="ARBA00022692"/>
    </source>
</evidence>
<feature type="signal peptide" evidence="11">
    <location>
        <begin position="1"/>
        <end position="21"/>
    </location>
</feature>
<dbReference type="FunFam" id="2.60.40.10:FF:000319">
    <property type="entry name" value="Dyslexia-associated protein KIAA0319 homolog"/>
    <property type="match status" value="1"/>
</dbReference>
<feature type="domain" description="PKD" evidence="12">
    <location>
        <begin position="551"/>
        <end position="624"/>
    </location>
</feature>
<evidence type="ECO:0000256" key="8">
    <source>
        <dbReference type="ARBA" id="ARBA00023180"/>
    </source>
</evidence>
<keyword evidence="8" id="KW-0325">Glycoprotein</keyword>
<dbReference type="InterPro" id="IPR056502">
    <property type="entry name" value="KIAA0319-like_C"/>
</dbReference>
<keyword evidence="4 11" id="KW-0732">Signal</keyword>
<dbReference type="EMBL" id="BEZZ01000227">
    <property type="protein sequence ID" value="GCC28962.1"/>
    <property type="molecule type" value="Genomic_DNA"/>
</dbReference>
<evidence type="ECO:0000256" key="11">
    <source>
        <dbReference type="SAM" id="SignalP"/>
    </source>
</evidence>
<dbReference type="OMA" id="AFWMENL"/>
<accession>A0A401SEV7</accession>
<protein>
    <recommendedName>
        <fullName evidence="16">MANSC domain-containing protein</fullName>
    </recommendedName>
</protein>
<dbReference type="Gene3D" id="2.60.40.10">
    <property type="entry name" value="Immunoglobulins"/>
    <property type="match status" value="5"/>
</dbReference>
<evidence type="ECO:0000256" key="2">
    <source>
        <dbReference type="ARBA" id="ARBA00022475"/>
    </source>
</evidence>
<feature type="domain" description="MANSC" evidence="13">
    <location>
        <begin position="12"/>
        <end position="98"/>
    </location>
</feature>
<feature type="transmembrane region" description="Helical" evidence="10">
    <location>
        <begin position="961"/>
        <end position="986"/>
    </location>
</feature>
<dbReference type="InterPro" id="IPR035986">
    <property type="entry name" value="PKD_dom_sf"/>
</dbReference>
<dbReference type="STRING" id="137246.A0A401SEV7"/>
<dbReference type="GO" id="GO:0005886">
    <property type="term" value="C:plasma membrane"/>
    <property type="evidence" value="ECO:0007669"/>
    <property type="project" value="UniProtKB-SubCell"/>
</dbReference>
<dbReference type="PROSITE" id="PS50093">
    <property type="entry name" value="PKD"/>
    <property type="match status" value="1"/>
</dbReference>
<keyword evidence="5" id="KW-0677">Repeat</keyword>
<evidence type="ECO:0000259" key="12">
    <source>
        <dbReference type="PROSITE" id="PS50093"/>
    </source>
</evidence>
<reference evidence="14 15" key="1">
    <citation type="journal article" date="2018" name="Nat. Ecol. Evol.">
        <title>Shark genomes provide insights into elasmobranch evolution and the origin of vertebrates.</title>
        <authorList>
            <person name="Hara Y"/>
            <person name="Yamaguchi K"/>
            <person name="Onimaru K"/>
            <person name="Kadota M"/>
            <person name="Koyanagi M"/>
            <person name="Keeley SD"/>
            <person name="Tatsumi K"/>
            <person name="Tanaka K"/>
            <person name="Motone F"/>
            <person name="Kageyama Y"/>
            <person name="Nozu R"/>
            <person name="Adachi N"/>
            <person name="Nishimura O"/>
            <person name="Nakagawa R"/>
            <person name="Tanegashima C"/>
            <person name="Kiyatake I"/>
            <person name="Matsumoto R"/>
            <person name="Murakumo K"/>
            <person name="Nishida K"/>
            <person name="Terakita A"/>
            <person name="Kuratani S"/>
            <person name="Sato K"/>
            <person name="Hyodo S Kuraku.S."/>
        </authorList>
    </citation>
    <scope>NUCLEOTIDE SEQUENCE [LARGE SCALE GENOMIC DNA]</scope>
</reference>
<evidence type="ECO:0000256" key="1">
    <source>
        <dbReference type="ARBA" id="ARBA00004236"/>
    </source>
</evidence>
<dbReference type="FunFam" id="2.60.40.10:FF:000061">
    <property type="entry name" value="Dyslexia-associated protein KIAA0319 homolog"/>
    <property type="match status" value="2"/>
</dbReference>
<dbReference type="PANTHER" id="PTHR46182:SF1">
    <property type="entry name" value="DYSLEXIA-ASSOCIATED PROTEIN KIAA0319"/>
    <property type="match status" value="1"/>
</dbReference>
<feature type="region of interest" description="Disordered" evidence="9">
    <location>
        <begin position="112"/>
        <end position="135"/>
    </location>
</feature>
<evidence type="ECO:0000259" key="13">
    <source>
        <dbReference type="PROSITE" id="PS50986"/>
    </source>
</evidence>
<dbReference type="GO" id="GO:0001764">
    <property type="term" value="P:neuron migration"/>
    <property type="evidence" value="ECO:0007669"/>
    <property type="project" value="TreeGrafter"/>
</dbReference>
<organism evidence="14 15">
    <name type="scientific">Chiloscyllium punctatum</name>
    <name type="common">Brownbanded bambooshark</name>
    <name type="synonym">Hemiscyllium punctatum</name>
    <dbReference type="NCBI Taxonomy" id="137246"/>
    <lineage>
        <taxon>Eukaryota</taxon>
        <taxon>Metazoa</taxon>
        <taxon>Chordata</taxon>
        <taxon>Craniata</taxon>
        <taxon>Vertebrata</taxon>
        <taxon>Chondrichthyes</taxon>
        <taxon>Elasmobranchii</taxon>
        <taxon>Galeomorphii</taxon>
        <taxon>Galeoidea</taxon>
        <taxon>Orectolobiformes</taxon>
        <taxon>Hemiscylliidae</taxon>
        <taxon>Chiloscyllium</taxon>
    </lineage>
</organism>
<evidence type="ECO:0008006" key="16">
    <source>
        <dbReference type="Google" id="ProtNLM"/>
    </source>
</evidence>